<dbReference type="GO" id="GO:0042956">
    <property type="term" value="P:maltodextrin transmembrane transport"/>
    <property type="evidence" value="ECO:0007669"/>
    <property type="project" value="TreeGrafter"/>
</dbReference>
<accession>A0AAW6U9J3</accession>
<dbReference type="Gene3D" id="3.40.190.10">
    <property type="entry name" value="Periplasmic binding protein-like II"/>
    <property type="match status" value="1"/>
</dbReference>
<dbReference type="GO" id="GO:0015768">
    <property type="term" value="P:maltose transport"/>
    <property type="evidence" value="ECO:0007669"/>
    <property type="project" value="TreeGrafter"/>
</dbReference>
<reference evidence="5" key="1">
    <citation type="submission" date="2023-05" db="EMBL/GenBank/DDBJ databases">
        <title>Mariniplasma microaerophilum sp. nov., a novel anaerobic mollicute isolated from terrestrial mud volcano, Taman Peninsula, Russia.</title>
        <authorList>
            <person name="Khomyakova M.A."/>
            <person name="Merkel A.Y."/>
            <person name="Slobodkin A.I."/>
        </authorList>
    </citation>
    <scope>NUCLEOTIDE SEQUENCE</scope>
    <source>
        <strain evidence="5">M4Ah</strain>
    </source>
</reference>
<organism evidence="5 6">
    <name type="scientific">Peloplasma aerotolerans</name>
    <dbReference type="NCBI Taxonomy" id="3044389"/>
    <lineage>
        <taxon>Bacteria</taxon>
        <taxon>Bacillati</taxon>
        <taxon>Mycoplasmatota</taxon>
        <taxon>Mollicutes</taxon>
        <taxon>Acholeplasmatales</taxon>
        <taxon>Acholeplasmataceae</taxon>
        <taxon>Peloplasma</taxon>
    </lineage>
</organism>
<dbReference type="SUPFAM" id="SSF53850">
    <property type="entry name" value="Periplasmic binding protein-like II"/>
    <property type="match status" value="1"/>
</dbReference>
<keyword evidence="2" id="KW-0813">Transport</keyword>
<feature type="chain" id="PRO_5043936136" evidence="4">
    <location>
        <begin position="19"/>
        <end position="435"/>
    </location>
</feature>
<evidence type="ECO:0000313" key="5">
    <source>
        <dbReference type="EMBL" id="MDI6453117.1"/>
    </source>
</evidence>
<evidence type="ECO:0000256" key="2">
    <source>
        <dbReference type="ARBA" id="ARBA00022448"/>
    </source>
</evidence>
<proteinExistence type="inferred from homology"/>
<dbReference type="PROSITE" id="PS51257">
    <property type="entry name" value="PROKAR_LIPOPROTEIN"/>
    <property type="match status" value="1"/>
</dbReference>
<dbReference type="GO" id="GO:0055052">
    <property type="term" value="C:ATP-binding cassette (ABC) transporter complex, substrate-binding subunit-containing"/>
    <property type="evidence" value="ECO:0007669"/>
    <property type="project" value="TreeGrafter"/>
</dbReference>
<sequence>MKKILLWMVIAFSLVFIASCQGEDVGDRTVIEFWHMSPVGSESYSGMRSIITDFNNSQEEYFVRGTGFSFWDYWDKINIAVSSRTAPSLGLSTIDDVEARASSGVLYNISELIANDESDNNIDLNEFRQSQKDFATYNGQLYALPFTATTRALYYNLDMFAEKGLTAEDVPTTWSELKTIAKMFDEVNTQNQITRIGFDPTYGNATYHGWLWQTGLDFFDENQNPTLNTQGHVDVLEWIINFNNEFTRNQLTAFGEGNQLLGLNPFASERVAMIVEVDGLYQQIINAGADFNYGVAPIPIPDEDGIHVNWGSGFSIELYDNGKNEEAKKAGAFEFLKYMMSEEVQMRMAEVNGWIMSHISAMEAYVADKPIMQALLEQVDFATDKVYIPYAPSWHGNDWQPYYTQALDGTLTAQQALTQARNNYLQKKANYEATN</sequence>
<name>A0AAW6U9J3_9MOLU</name>
<dbReference type="EMBL" id="JASCXW010000017">
    <property type="protein sequence ID" value="MDI6453117.1"/>
    <property type="molecule type" value="Genomic_DNA"/>
</dbReference>
<dbReference type="RefSeq" id="WP_282839546.1">
    <property type="nucleotide sequence ID" value="NZ_JASCXW010000017.1"/>
</dbReference>
<dbReference type="Pfam" id="PF13416">
    <property type="entry name" value="SBP_bac_8"/>
    <property type="match status" value="1"/>
</dbReference>
<dbReference type="GO" id="GO:0055085">
    <property type="term" value="P:transmembrane transport"/>
    <property type="evidence" value="ECO:0007669"/>
    <property type="project" value="InterPro"/>
</dbReference>
<dbReference type="GO" id="GO:1901982">
    <property type="term" value="F:maltose binding"/>
    <property type="evidence" value="ECO:0007669"/>
    <property type="project" value="TreeGrafter"/>
</dbReference>
<comment type="caution">
    <text evidence="5">The sequence shown here is derived from an EMBL/GenBank/DDBJ whole genome shotgun (WGS) entry which is preliminary data.</text>
</comment>
<dbReference type="PANTHER" id="PTHR30061">
    <property type="entry name" value="MALTOSE-BINDING PERIPLASMIC PROTEIN"/>
    <property type="match status" value="1"/>
</dbReference>
<dbReference type="PROSITE" id="PS01037">
    <property type="entry name" value="SBP_BACTERIAL_1"/>
    <property type="match status" value="1"/>
</dbReference>
<dbReference type="PANTHER" id="PTHR30061:SF50">
    <property type="entry name" value="MALTOSE_MALTODEXTRIN-BINDING PERIPLASMIC PROTEIN"/>
    <property type="match status" value="1"/>
</dbReference>
<evidence type="ECO:0000256" key="3">
    <source>
        <dbReference type="ARBA" id="ARBA00022729"/>
    </source>
</evidence>
<protein>
    <submittedName>
        <fullName evidence="5">Extracellular solute-binding protein</fullName>
    </submittedName>
</protein>
<gene>
    <name evidence="5" type="ORF">QJ521_06045</name>
</gene>
<feature type="signal peptide" evidence="4">
    <location>
        <begin position="1"/>
        <end position="18"/>
    </location>
</feature>
<evidence type="ECO:0000256" key="4">
    <source>
        <dbReference type="SAM" id="SignalP"/>
    </source>
</evidence>
<dbReference type="AlphaFoldDB" id="A0AAW6U9J3"/>
<keyword evidence="3 4" id="KW-0732">Signal</keyword>
<comment type="similarity">
    <text evidence="1">Belongs to the bacterial solute-binding protein 1 family.</text>
</comment>
<dbReference type="InterPro" id="IPR006061">
    <property type="entry name" value="SBP_1_CS"/>
</dbReference>
<dbReference type="Proteomes" id="UP001431532">
    <property type="component" value="Unassembled WGS sequence"/>
</dbReference>
<dbReference type="InterPro" id="IPR006059">
    <property type="entry name" value="SBP"/>
</dbReference>
<keyword evidence="6" id="KW-1185">Reference proteome</keyword>
<evidence type="ECO:0000256" key="1">
    <source>
        <dbReference type="ARBA" id="ARBA00008520"/>
    </source>
</evidence>
<evidence type="ECO:0000313" key="6">
    <source>
        <dbReference type="Proteomes" id="UP001431532"/>
    </source>
</evidence>